<feature type="compositionally biased region" description="Polar residues" evidence="1">
    <location>
        <begin position="266"/>
        <end position="279"/>
    </location>
</feature>
<evidence type="ECO:0000256" key="1">
    <source>
        <dbReference type="SAM" id="MobiDB-lite"/>
    </source>
</evidence>
<name>A0A1X2IDP4_9FUNG</name>
<dbReference type="PANTHER" id="PTHR12472">
    <property type="entry name" value="RAB3-GAP REGULATORY DOMAIN"/>
    <property type="match status" value="1"/>
</dbReference>
<feature type="compositionally biased region" description="Low complexity" evidence="1">
    <location>
        <begin position="501"/>
        <end position="536"/>
    </location>
</feature>
<dbReference type="STRING" id="90262.A0A1X2IDP4"/>
<sequence length="743" mass="80809">MTFKCRLEHHYRIPTPVLSILVGKLPKNTTTSPPITSTPTVVEDVTEHLASEENLKLSSQTDSWDKEWSWGLDEDKPYSTSPPPPPPTTSSSPSITLATPPSSTVPVNSTSSSPGPPQPMSETHSEVGNNTTLEQQQAPPIVKETYLVSASAAGKYIAMAYQRKFVVVALHPEQEEYIVIGQGSGCSSDQLRHGLPKERITSILCLPLFVPSTRKNQIFVMIGYSTGWLRVYSSTGTLLTAQLLESSPIISIKLRTPPPPPPPPTSTSAEQQLPTKQQKSKQYLQLNNHHYQDDEEITLLFENNRVVSIDGQSLWMVLRVCDGQRESGIDASKMQTAFTYKKWQLDQQEKVRDIISLGPSSPSSSSYGATYIGNGGNKIGTSWWWWRSPASTGSGSGSGGGDPIAAATAAALQSIFASSSSSSAATVSSTSALYQQQQQQQDQGLSEATSRYIGVGTHPMISFYATHETSRPYMSAVSMASYMVSRVATPVFSFAKSWWSGTSSSNNNNPSATFSDDTLSSSPSSSPASSLSSSPSQQHTPFVPDMPMPPQVIEQATAIPSLLHLSDPGRTIQSIVGAPPLQHSQHHTLAATSDALGRVILWDIQQGHMIRMWKGVRDAHCGWIQYEQKDHRQDVILPGSDKQSSQRRPHLLLFLVIYSARRGLLKIYQTRHGALIQQKPIGVFHVGPGWHLVACGHEPLGSSMVSSERKKAAMMLGEECGVLSTCLLISPHGEVRKITVCPS</sequence>
<dbReference type="OrthoDB" id="360390at2759"/>
<accession>A0A1X2IDP4</accession>
<dbReference type="AlphaFoldDB" id="A0A1X2IDP4"/>
<feature type="region of interest" description="Disordered" evidence="1">
    <location>
        <begin position="69"/>
        <end position="138"/>
    </location>
</feature>
<dbReference type="Pfam" id="PF14655">
    <property type="entry name" value="RAB3GAP2_N"/>
    <property type="match status" value="2"/>
</dbReference>
<protein>
    <submittedName>
        <fullName evidence="3">Rab3 GTPase-activating protein regulatory subunit N-terminus-domain-containing protein</fullName>
    </submittedName>
</protein>
<evidence type="ECO:0000259" key="2">
    <source>
        <dbReference type="Pfam" id="PF14655"/>
    </source>
</evidence>
<dbReference type="InterPro" id="IPR026059">
    <property type="entry name" value="Rab3GAP2"/>
</dbReference>
<organism evidence="3 4">
    <name type="scientific">Absidia repens</name>
    <dbReference type="NCBI Taxonomy" id="90262"/>
    <lineage>
        <taxon>Eukaryota</taxon>
        <taxon>Fungi</taxon>
        <taxon>Fungi incertae sedis</taxon>
        <taxon>Mucoromycota</taxon>
        <taxon>Mucoromycotina</taxon>
        <taxon>Mucoromycetes</taxon>
        <taxon>Mucorales</taxon>
        <taxon>Cunninghamellaceae</taxon>
        <taxon>Absidia</taxon>
    </lineage>
</organism>
<feature type="domain" description="Rab3-GAP regulatory subunit N-terminal" evidence="2">
    <location>
        <begin position="440"/>
        <end position="676"/>
    </location>
</feature>
<feature type="domain" description="Rab3-GAP regulatory subunit N-terminal" evidence="2">
    <location>
        <begin position="146"/>
        <end position="364"/>
    </location>
</feature>
<dbReference type="PANTHER" id="PTHR12472:SF0">
    <property type="entry name" value="RAB3 GTPASE-ACTIVATING PROTEIN NON-CATALYTIC SUBUNIT"/>
    <property type="match status" value="1"/>
</dbReference>
<feature type="compositionally biased region" description="Low complexity" evidence="1">
    <location>
        <begin position="89"/>
        <end position="113"/>
    </location>
</feature>
<dbReference type="InterPro" id="IPR032839">
    <property type="entry name" value="RAB3GAP_N"/>
</dbReference>
<evidence type="ECO:0000313" key="4">
    <source>
        <dbReference type="Proteomes" id="UP000193560"/>
    </source>
</evidence>
<evidence type="ECO:0000313" key="3">
    <source>
        <dbReference type="EMBL" id="ORZ14594.1"/>
    </source>
</evidence>
<comment type="caution">
    <text evidence="3">The sequence shown here is derived from an EMBL/GenBank/DDBJ whole genome shotgun (WGS) entry which is preliminary data.</text>
</comment>
<keyword evidence="4" id="KW-1185">Reference proteome</keyword>
<dbReference type="EMBL" id="MCGE01000014">
    <property type="protein sequence ID" value="ORZ14594.1"/>
    <property type="molecule type" value="Genomic_DNA"/>
</dbReference>
<reference evidence="3 4" key="1">
    <citation type="submission" date="2016-07" db="EMBL/GenBank/DDBJ databases">
        <title>Pervasive Adenine N6-methylation of Active Genes in Fungi.</title>
        <authorList>
            <consortium name="DOE Joint Genome Institute"/>
            <person name="Mondo S.J."/>
            <person name="Dannebaum R.O."/>
            <person name="Kuo R.C."/>
            <person name="Labutti K."/>
            <person name="Haridas S."/>
            <person name="Kuo A."/>
            <person name="Salamov A."/>
            <person name="Ahrendt S.R."/>
            <person name="Lipzen A."/>
            <person name="Sullivan W."/>
            <person name="Andreopoulos W.B."/>
            <person name="Clum A."/>
            <person name="Lindquist E."/>
            <person name="Daum C."/>
            <person name="Ramamoorthy G.K."/>
            <person name="Gryganskyi A."/>
            <person name="Culley D."/>
            <person name="Magnuson J.K."/>
            <person name="James T.Y."/>
            <person name="O'Malley M.A."/>
            <person name="Stajich J.E."/>
            <person name="Spatafora J.W."/>
            <person name="Visel A."/>
            <person name="Grigoriev I.V."/>
        </authorList>
    </citation>
    <scope>NUCLEOTIDE SEQUENCE [LARGE SCALE GENOMIC DNA]</scope>
    <source>
        <strain evidence="3 4">NRRL 1336</strain>
    </source>
</reference>
<feature type="region of interest" description="Disordered" evidence="1">
    <location>
        <begin position="252"/>
        <end position="279"/>
    </location>
</feature>
<gene>
    <name evidence="3" type="ORF">BCR42DRAFT_452346</name>
</gene>
<feature type="region of interest" description="Disordered" evidence="1">
    <location>
        <begin position="501"/>
        <end position="549"/>
    </location>
</feature>
<dbReference type="Proteomes" id="UP000193560">
    <property type="component" value="Unassembled WGS sequence"/>
</dbReference>
<feature type="compositionally biased region" description="Pro residues" evidence="1">
    <location>
        <begin position="256"/>
        <end position="265"/>
    </location>
</feature>
<proteinExistence type="predicted"/>
<feature type="compositionally biased region" description="Polar residues" evidence="1">
    <location>
        <begin position="120"/>
        <end position="138"/>
    </location>
</feature>